<dbReference type="EMBL" id="BMAR01000017">
    <property type="protein sequence ID" value="GFR47298.1"/>
    <property type="molecule type" value="Genomic_DNA"/>
</dbReference>
<dbReference type="InterPro" id="IPR036770">
    <property type="entry name" value="Ankyrin_rpt-contain_sf"/>
</dbReference>
<feature type="region of interest" description="Disordered" evidence="4">
    <location>
        <begin position="1"/>
        <end position="99"/>
    </location>
</feature>
<keyword evidence="1" id="KW-0677">Repeat</keyword>
<dbReference type="Proteomes" id="UP001054857">
    <property type="component" value="Unassembled WGS sequence"/>
</dbReference>
<dbReference type="PROSITE" id="PS50088">
    <property type="entry name" value="ANK_REPEAT"/>
    <property type="match status" value="2"/>
</dbReference>
<proteinExistence type="predicted"/>
<evidence type="ECO:0000256" key="4">
    <source>
        <dbReference type="SAM" id="MobiDB-lite"/>
    </source>
</evidence>
<organism evidence="5 6">
    <name type="scientific">Astrephomene gubernaculifera</name>
    <dbReference type="NCBI Taxonomy" id="47775"/>
    <lineage>
        <taxon>Eukaryota</taxon>
        <taxon>Viridiplantae</taxon>
        <taxon>Chlorophyta</taxon>
        <taxon>core chlorophytes</taxon>
        <taxon>Chlorophyceae</taxon>
        <taxon>CS clade</taxon>
        <taxon>Chlamydomonadales</taxon>
        <taxon>Astrephomenaceae</taxon>
        <taxon>Astrephomene</taxon>
    </lineage>
</organism>
<feature type="compositionally biased region" description="Pro residues" evidence="4">
    <location>
        <begin position="69"/>
        <end position="97"/>
    </location>
</feature>
<evidence type="ECO:0000313" key="6">
    <source>
        <dbReference type="Proteomes" id="UP001054857"/>
    </source>
</evidence>
<feature type="non-terminal residue" evidence="5">
    <location>
        <position position="231"/>
    </location>
</feature>
<evidence type="ECO:0000256" key="1">
    <source>
        <dbReference type="ARBA" id="ARBA00022737"/>
    </source>
</evidence>
<feature type="repeat" description="ANK" evidence="3">
    <location>
        <begin position="134"/>
        <end position="166"/>
    </location>
</feature>
<evidence type="ECO:0000256" key="3">
    <source>
        <dbReference type="PROSITE-ProRule" id="PRU00023"/>
    </source>
</evidence>
<evidence type="ECO:0000256" key="2">
    <source>
        <dbReference type="ARBA" id="ARBA00023043"/>
    </source>
</evidence>
<sequence>QPRQQQQHEGGEQPQRAPQGEEVRYAEDLPQEQKSPKPNSPPQLPSQPSVPNQHLPHPQTRPQAQQHPCQPPQPASHVPHGPPPSQPPPPQPRPQPHPHLVRDWLTAARCCDVGALAALLSAEPGLLGCRGGGLGHTALHWCAAKGSVEGVAWLLQQGMDINVRNDDGATPLHAAARNGRLEAVEALLSWRPPARSCGSNSSNSTSSTFSSSGVAEAGAGAATPHAPTSAS</sequence>
<comment type="caution">
    <text evidence="5">The sequence shown here is derived from an EMBL/GenBank/DDBJ whole genome shotgun (WGS) entry which is preliminary data.</text>
</comment>
<dbReference type="AlphaFoldDB" id="A0AAD3HNM1"/>
<dbReference type="InterPro" id="IPR050776">
    <property type="entry name" value="Ank_Repeat/CDKN_Inhibitor"/>
</dbReference>
<dbReference type="Gene3D" id="1.25.40.20">
    <property type="entry name" value="Ankyrin repeat-containing domain"/>
    <property type="match status" value="1"/>
</dbReference>
<feature type="repeat" description="ANK" evidence="3">
    <location>
        <begin position="167"/>
        <end position="189"/>
    </location>
</feature>
<feature type="compositionally biased region" description="Low complexity" evidence="4">
    <location>
        <begin position="1"/>
        <end position="16"/>
    </location>
</feature>
<dbReference type="SUPFAM" id="SSF48403">
    <property type="entry name" value="Ankyrin repeat"/>
    <property type="match status" value="1"/>
</dbReference>
<gene>
    <name evidence="5" type="ORF">Agub_g8985</name>
</gene>
<dbReference type="PANTHER" id="PTHR24201:SF16">
    <property type="entry name" value="ANKYRIN-1-LIKE-RELATED"/>
    <property type="match status" value="1"/>
</dbReference>
<dbReference type="PROSITE" id="PS50297">
    <property type="entry name" value="ANK_REP_REGION"/>
    <property type="match status" value="2"/>
</dbReference>
<feature type="region of interest" description="Disordered" evidence="4">
    <location>
        <begin position="194"/>
        <end position="231"/>
    </location>
</feature>
<dbReference type="InterPro" id="IPR002110">
    <property type="entry name" value="Ankyrin_rpt"/>
</dbReference>
<keyword evidence="2 3" id="KW-0040">ANK repeat</keyword>
<keyword evidence="6" id="KW-1185">Reference proteome</keyword>
<dbReference type="SMART" id="SM00248">
    <property type="entry name" value="ANK"/>
    <property type="match status" value="2"/>
</dbReference>
<evidence type="ECO:0000313" key="5">
    <source>
        <dbReference type="EMBL" id="GFR47298.1"/>
    </source>
</evidence>
<feature type="non-terminal residue" evidence="5">
    <location>
        <position position="1"/>
    </location>
</feature>
<accession>A0AAD3HNM1</accession>
<dbReference type="GO" id="GO:0005634">
    <property type="term" value="C:nucleus"/>
    <property type="evidence" value="ECO:0007669"/>
    <property type="project" value="TreeGrafter"/>
</dbReference>
<name>A0AAD3HNM1_9CHLO</name>
<dbReference type="PANTHER" id="PTHR24201">
    <property type="entry name" value="ANK_REP_REGION DOMAIN-CONTAINING PROTEIN"/>
    <property type="match status" value="1"/>
</dbReference>
<dbReference type="Pfam" id="PF12796">
    <property type="entry name" value="Ank_2"/>
    <property type="match status" value="1"/>
</dbReference>
<feature type="compositionally biased region" description="Low complexity" evidence="4">
    <location>
        <begin position="196"/>
        <end position="231"/>
    </location>
</feature>
<reference evidence="5 6" key="1">
    <citation type="journal article" date="2021" name="Sci. Rep.">
        <title>Genome sequencing of the multicellular alga Astrephomene provides insights into convergent evolution of germ-soma differentiation.</title>
        <authorList>
            <person name="Yamashita S."/>
            <person name="Yamamoto K."/>
            <person name="Matsuzaki R."/>
            <person name="Suzuki S."/>
            <person name="Yamaguchi H."/>
            <person name="Hirooka S."/>
            <person name="Minakuchi Y."/>
            <person name="Miyagishima S."/>
            <person name="Kawachi M."/>
            <person name="Toyoda A."/>
            <person name="Nozaki H."/>
        </authorList>
    </citation>
    <scope>NUCLEOTIDE SEQUENCE [LARGE SCALE GENOMIC DNA]</scope>
    <source>
        <strain evidence="5 6">NIES-4017</strain>
    </source>
</reference>
<protein>
    <submittedName>
        <fullName evidence="5">Uncharacterized protein</fullName>
    </submittedName>
</protein>